<dbReference type="PANTHER" id="PTHR44307">
    <property type="entry name" value="PHOSPHOETHANOLAMINE METHYLTRANSFERASE"/>
    <property type="match status" value="1"/>
</dbReference>
<comment type="caution">
    <text evidence="6">The sequence shown here is derived from an EMBL/GenBank/DDBJ whole genome shotgun (WGS) entry which is preliminary data.</text>
</comment>
<sequence>MGFYDSLSKQLSHPSGFWGRVVAKLMNKGNKSINDLVIDMMEIQRTDKILEIGFANGKFIDQIFMDYQPAFISGIDISTTMVESARKRNHKWITQEKLILQQGSIENLPHDNAFFDKVFTVNTIYFWPDPTNNIKELHRVLKSGGDLVIGLGTRERMENAKFVNHRFTIYSKEEAEDLISSAGFNIVDSKLVVSKQADMLSIKARKS</sequence>
<keyword evidence="7" id="KW-1185">Reference proteome</keyword>
<evidence type="ECO:0000313" key="6">
    <source>
        <dbReference type="EMBL" id="MDN5202829.1"/>
    </source>
</evidence>
<evidence type="ECO:0000256" key="2">
    <source>
        <dbReference type="ARBA" id="ARBA00022603"/>
    </source>
</evidence>
<evidence type="ECO:0000313" key="7">
    <source>
        <dbReference type="Proteomes" id="UP001172082"/>
    </source>
</evidence>
<organism evidence="6 7">
    <name type="scientific">Splendidivirga corallicola</name>
    <dbReference type="NCBI Taxonomy" id="3051826"/>
    <lineage>
        <taxon>Bacteria</taxon>
        <taxon>Pseudomonadati</taxon>
        <taxon>Bacteroidota</taxon>
        <taxon>Cytophagia</taxon>
        <taxon>Cytophagales</taxon>
        <taxon>Splendidivirgaceae</taxon>
        <taxon>Splendidivirga</taxon>
    </lineage>
</organism>
<feature type="domain" description="Methyltransferase type 11" evidence="5">
    <location>
        <begin position="50"/>
        <end position="149"/>
    </location>
</feature>
<name>A0ABT8KRJ6_9BACT</name>
<dbReference type="SUPFAM" id="SSF53335">
    <property type="entry name" value="S-adenosyl-L-methionine-dependent methyltransferases"/>
    <property type="match status" value="1"/>
</dbReference>
<dbReference type="InterPro" id="IPR013216">
    <property type="entry name" value="Methyltransf_11"/>
</dbReference>
<dbReference type="PANTHER" id="PTHR44307:SF2">
    <property type="entry name" value="PHOSPHOETHANOLAMINE METHYLTRANSFERASE ISOFORM X1"/>
    <property type="match status" value="1"/>
</dbReference>
<reference evidence="6" key="1">
    <citation type="submission" date="2023-06" db="EMBL/GenBank/DDBJ databases">
        <title>Genomic of Parafulvivirga corallium.</title>
        <authorList>
            <person name="Wang G."/>
        </authorList>
    </citation>
    <scope>NUCLEOTIDE SEQUENCE</scope>
    <source>
        <strain evidence="6">BMA10</strain>
    </source>
</reference>
<evidence type="ECO:0000256" key="4">
    <source>
        <dbReference type="ARBA" id="ARBA00025707"/>
    </source>
</evidence>
<dbReference type="Gene3D" id="3.40.50.150">
    <property type="entry name" value="Vaccinia Virus protein VP39"/>
    <property type="match status" value="1"/>
</dbReference>
<dbReference type="EMBL" id="JAUJEA010000005">
    <property type="protein sequence ID" value="MDN5202829.1"/>
    <property type="molecule type" value="Genomic_DNA"/>
</dbReference>
<dbReference type="CDD" id="cd02440">
    <property type="entry name" value="AdoMet_MTases"/>
    <property type="match status" value="1"/>
</dbReference>
<dbReference type="Pfam" id="PF08241">
    <property type="entry name" value="Methyltransf_11"/>
    <property type="match status" value="1"/>
</dbReference>
<accession>A0ABT8KRJ6</accession>
<comment type="pathway">
    <text evidence="4">Phospholipid metabolism.</text>
</comment>
<evidence type="ECO:0000256" key="3">
    <source>
        <dbReference type="ARBA" id="ARBA00022679"/>
    </source>
</evidence>
<comment type="pathway">
    <text evidence="1">Lipid metabolism.</text>
</comment>
<protein>
    <submittedName>
        <fullName evidence="6">Class I SAM-dependent methyltransferase</fullName>
    </submittedName>
</protein>
<keyword evidence="2 6" id="KW-0489">Methyltransferase</keyword>
<evidence type="ECO:0000256" key="1">
    <source>
        <dbReference type="ARBA" id="ARBA00005189"/>
    </source>
</evidence>
<keyword evidence="3" id="KW-0808">Transferase</keyword>
<proteinExistence type="predicted"/>
<dbReference type="GO" id="GO:0032259">
    <property type="term" value="P:methylation"/>
    <property type="evidence" value="ECO:0007669"/>
    <property type="project" value="UniProtKB-KW"/>
</dbReference>
<gene>
    <name evidence="6" type="ORF">QQ008_15675</name>
</gene>
<dbReference type="GO" id="GO:0008168">
    <property type="term" value="F:methyltransferase activity"/>
    <property type="evidence" value="ECO:0007669"/>
    <property type="project" value="UniProtKB-KW"/>
</dbReference>
<evidence type="ECO:0000259" key="5">
    <source>
        <dbReference type="Pfam" id="PF08241"/>
    </source>
</evidence>
<dbReference type="InterPro" id="IPR029063">
    <property type="entry name" value="SAM-dependent_MTases_sf"/>
</dbReference>
<dbReference type="Proteomes" id="UP001172082">
    <property type="component" value="Unassembled WGS sequence"/>
</dbReference>
<dbReference type="RefSeq" id="WP_346752848.1">
    <property type="nucleotide sequence ID" value="NZ_JAUJEA010000005.1"/>
</dbReference>